<accession>A0AAV7W1M2</accession>
<dbReference type="AlphaFoldDB" id="A0AAV7W1M2"/>
<dbReference type="Proteomes" id="UP001066276">
    <property type="component" value="Chromosome 1_2"/>
</dbReference>
<feature type="compositionally biased region" description="Gly residues" evidence="1">
    <location>
        <begin position="41"/>
        <end position="50"/>
    </location>
</feature>
<feature type="region of interest" description="Disordered" evidence="1">
    <location>
        <begin position="1"/>
        <end position="72"/>
    </location>
</feature>
<sequence>MGAVPRGTPGIEVFRRLGKNPSDFSPESGREGKNAKYATGKGTGGGGGEKSLGFFPKPRNTSIPGVPRGTAPILMRPHARTLSFLSRRPPRVLPPLGLPF</sequence>
<reference evidence="2" key="1">
    <citation type="journal article" date="2022" name="bioRxiv">
        <title>Sequencing and chromosome-scale assembly of the giantPleurodeles waltlgenome.</title>
        <authorList>
            <person name="Brown T."/>
            <person name="Elewa A."/>
            <person name="Iarovenko S."/>
            <person name="Subramanian E."/>
            <person name="Araus A.J."/>
            <person name="Petzold A."/>
            <person name="Susuki M."/>
            <person name="Suzuki K.-i.T."/>
            <person name="Hayashi T."/>
            <person name="Toyoda A."/>
            <person name="Oliveira C."/>
            <person name="Osipova E."/>
            <person name="Leigh N.D."/>
            <person name="Simon A."/>
            <person name="Yun M.H."/>
        </authorList>
    </citation>
    <scope>NUCLEOTIDE SEQUENCE</scope>
    <source>
        <strain evidence="2">20211129_DDA</strain>
        <tissue evidence="2">Liver</tissue>
    </source>
</reference>
<evidence type="ECO:0000313" key="2">
    <source>
        <dbReference type="EMBL" id="KAJ1206432.1"/>
    </source>
</evidence>
<comment type="caution">
    <text evidence="2">The sequence shown here is derived from an EMBL/GenBank/DDBJ whole genome shotgun (WGS) entry which is preliminary data.</text>
</comment>
<dbReference type="EMBL" id="JANPWB010000002">
    <property type="protein sequence ID" value="KAJ1206432.1"/>
    <property type="molecule type" value="Genomic_DNA"/>
</dbReference>
<keyword evidence="3" id="KW-1185">Reference proteome</keyword>
<evidence type="ECO:0000313" key="3">
    <source>
        <dbReference type="Proteomes" id="UP001066276"/>
    </source>
</evidence>
<protein>
    <submittedName>
        <fullName evidence="2">Uncharacterized protein</fullName>
    </submittedName>
</protein>
<organism evidence="2 3">
    <name type="scientific">Pleurodeles waltl</name>
    <name type="common">Iberian ribbed newt</name>
    <dbReference type="NCBI Taxonomy" id="8319"/>
    <lineage>
        <taxon>Eukaryota</taxon>
        <taxon>Metazoa</taxon>
        <taxon>Chordata</taxon>
        <taxon>Craniata</taxon>
        <taxon>Vertebrata</taxon>
        <taxon>Euteleostomi</taxon>
        <taxon>Amphibia</taxon>
        <taxon>Batrachia</taxon>
        <taxon>Caudata</taxon>
        <taxon>Salamandroidea</taxon>
        <taxon>Salamandridae</taxon>
        <taxon>Pleurodelinae</taxon>
        <taxon>Pleurodeles</taxon>
    </lineage>
</organism>
<gene>
    <name evidence="2" type="ORF">NDU88_001837</name>
</gene>
<proteinExistence type="predicted"/>
<evidence type="ECO:0000256" key="1">
    <source>
        <dbReference type="SAM" id="MobiDB-lite"/>
    </source>
</evidence>
<name>A0AAV7W1M2_PLEWA</name>